<sequence>MNATADVKATADVPALLGGDRTESGRPLLTYYDDATGERVELTAEALGSWAARTANLMREGCGMGIGSRAAMLLPPHWQTAAVLLGAWSTGVAVSFRLAALAGLPSSGPDADAPLDATFVSWKRLDDWLEDVPPADHRFVLGLAAAGAPMREVPDGYRDYIAEVRRYSDLPPSYLPERAEPATVDGTTFGSWEILAREVAGVQELRPGDRLLIDAAEHDHPLKWLLAPLSAGASVVLCANLDRDRMNSRIEAEGITRVL</sequence>
<dbReference type="AlphaFoldDB" id="A0A8J3VPP4"/>
<protein>
    <recommendedName>
        <fullName evidence="3">TIGR03089 family protein</fullName>
    </recommendedName>
</protein>
<dbReference type="EMBL" id="BONZ01000021">
    <property type="protein sequence ID" value="GIH14172.1"/>
    <property type="molecule type" value="Genomic_DNA"/>
</dbReference>
<dbReference type="InterPro" id="IPR017523">
    <property type="entry name" value="Rv3268"/>
</dbReference>
<keyword evidence="2" id="KW-1185">Reference proteome</keyword>
<reference evidence="1" key="1">
    <citation type="submission" date="2021-01" db="EMBL/GenBank/DDBJ databases">
        <title>Whole genome shotgun sequence of Rugosimonospora africana NBRC 104875.</title>
        <authorList>
            <person name="Komaki H."/>
            <person name="Tamura T."/>
        </authorList>
    </citation>
    <scope>NUCLEOTIDE SEQUENCE</scope>
    <source>
        <strain evidence="1">NBRC 104875</strain>
    </source>
</reference>
<dbReference type="Gene3D" id="3.40.50.12780">
    <property type="entry name" value="N-terminal domain of ligase-like"/>
    <property type="match status" value="1"/>
</dbReference>
<dbReference type="Proteomes" id="UP000642748">
    <property type="component" value="Unassembled WGS sequence"/>
</dbReference>
<dbReference type="RefSeq" id="WP_239133532.1">
    <property type="nucleotide sequence ID" value="NZ_BONZ01000021.1"/>
</dbReference>
<evidence type="ECO:0000313" key="1">
    <source>
        <dbReference type="EMBL" id="GIH14172.1"/>
    </source>
</evidence>
<accession>A0A8J3VPP4</accession>
<gene>
    <name evidence="1" type="ORF">Raf01_23440</name>
</gene>
<evidence type="ECO:0008006" key="3">
    <source>
        <dbReference type="Google" id="ProtNLM"/>
    </source>
</evidence>
<comment type="caution">
    <text evidence="1">The sequence shown here is derived from an EMBL/GenBank/DDBJ whole genome shotgun (WGS) entry which is preliminary data.</text>
</comment>
<dbReference type="SUPFAM" id="SSF56801">
    <property type="entry name" value="Acetyl-CoA synthetase-like"/>
    <property type="match status" value="1"/>
</dbReference>
<dbReference type="InterPro" id="IPR042099">
    <property type="entry name" value="ANL_N_sf"/>
</dbReference>
<evidence type="ECO:0000313" key="2">
    <source>
        <dbReference type="Proteomes" id="UP000642748"/>
    </source>
</evidence>
<organism evidence="1 2">
    <name type="scientific">Rugosimonospora africana</name>
    <dbReference type="NCBI Taxonomy" id="556532"/>
    <lineage>
        <taxon>Bacteria</taxon>
        <taxon>Bacillati</taxon>
        <taxon>Actinomycetota</taxon>
        <taxon>Actinomycetes</taxon>
        <taxon>Micromonosporales</taxon>
        <taxon>Micromonosporaceae</taxon>
        <taxon>Rugosimonospora</taxon>
    </lineage>
</organism>
<dbReference type="NCBIfam" id="TIGR03089">
    <property type="entry name" value="TIGR03089 family protein"/>
    <property type="match status" value="1"/>
</dbReference>
<proteinExistence type="predicted"/>
<name>A0A8J3VPP4_9ACTN</name>